<evidence type="ECO:0000256" key="5">
    <source>
        <dbReference type="ARBA" id="ARBA00072735"/>
    </source>
</evidence>
<dbReference type="GO" id="GO:0003723">
    <property type="term" value="F:RNA binding"/>
    <property type="evidence" value="ECO:0007669"/>
    <property type="project" value="Ensembl"/>
</dbReference>
<dbReference type="PROSITE" id="PS51710">
    <property type="entry name" value="G_OBG"/>
    <property type="match status" value="1"/>
</dbReference>
<dbReference type="Gene3D" id="3.10.20.30">
    <property type="match status" value="1"/>
</dbReference>
<name>A0A8B9XV80_BOSMU</name>
<evidence type="ECO:0000256" key="6">
    <source>
        <dbReference type="ARBA" id="ARBA00080793"/>
    </source>
</evidence>
<dbReference type="Pfam" id="PF01926">
    <property type="entry name" value="MMR_HSR1"/>
    <property type="match status" value="1"/>
</dbReference>
<feature type="region of interest" description="Disordered" evidence="7">
    <location>
        <begin position="1"/>
        <end position="75"/>
    </location>
</feature>
<reference evidence="10" key="2">
    <citation type="submission" date="2025-08" db="UniProtKB">
        <authorList>
            <consortium name="Ensembl"/>
        </authorList>
    </citation>
    <scope>IDENTIFICATION</scope>
</reference>
<dbReference type="Ensembl" id="ENSBGRT00000030062.1">
    <property type="protein sequence ID" value="ENSBGRP00000026049.1"/>
    <property type="gene ID" value="ENSBGRG00000016327.1"/>
</dbReference>
<dbReference type="PANTHER" id="PTHR43127">
    <property type="entry name" value="DEVELOPMENTALLY-REGULATED GTP-BINDING PROTEIN 2"/>
    <property type="match status" value="1"/>
</dbReference>
<organism evidence="10 11">
    <name type="scientific">Bos mutus grunniens</name>
    <name type="common">Wild yak</name>
    <name type="synonym">Bos grunniens</name>
    <dbReference type="NCBI Taxonomy" id="30521"/>
    <lineage>
        <taxon>Eukaryota</taxon>
        <taxon>Metazoa</taxon>
        <taxon>Chordata</taxon>
        <taxon>Craniata</taxon>
        <taxon>Vertebrata</taxon>
        <taxon>Euteleostomi</taxon>
        <taxon>Mammalia</taxon>
        <taxon>Eutheria</taxon>
        <taxon>Laurasiatheria</taxon>
        <taxon>Artiodactyla</taxon>
        <taxon>Ruminantia</taxon>
        <taxon>Pecora</taxon>
        <taxon>Bovidae</taxon>
        <taxon>Bovinae</taxon>
        <taxon>Bos</taxon>
    </lineage>
</organism>
<dbReference type="InterPro" id="IPR027417">
    <property type="entry name" value="P-loop_NTPase"/>
</dbReference>
<dbReference type="Pfam" id="PF02824">
    <property type="entry name" value="TGS"/>
    <property type="match status" value="1"/>
</dbReference>
<evidence type="ECO:0000256" key="3">
    <source>
        <dbReference type="ARBA" id="ARBA00057286"/>
    </source>
</evidence>
<evidence type="ECO:0000259" key="9">
    <source>
        <dbReference type="PROSITE" id="PS51880"/>
    </source>
</evidence>
<sequence>MRSPSTESPALPPTPPSCPLSPGPAPPAGPRPGPAHRASPASAHPAAELMSLPSTSAARTLNPRAPGERGRCSPWASGARWSAAADGSRVQGSAAVSPAGALGSAAAMGILEKISEIEKEIARTQKNKATEYHLGLLKAKLAKYRAQLLEPSKSSSSKGEGFDVMKSGDARVALIGFPSVGKSTFLSLMTSTASEAASYEFTTLTCIPGVIEYKGANIQLLDLPGIIEGAAQGKGRGRQVIAVARTADVVIMMLDATKGEVQRSLLEKELESVGIRLNKHKPNIYFKPKKGGGISFNSTVTLTQCSEKLVQLILHEYKIFNAEVLFREDCSPDEFIDVIVGNRVYMPCLYVYNKIDQISMEEVDRLARKPDSVVISCGMKLNLDYLLEMLWEYLALTCIYTKKRGQRPDFTDAIILRKGASVEHVCHRIHRSLASQFKYALVWGTSTKYSPQRVGLTHTMEHEDVIQIVKK</sequence>
<dbReference type="InterPro" id="IPR012675">
    <property type="entry name" value="Beta-grasp_dom_sf"/>
</dbReference>
<dbReference type="CDD" id="cd17231">
    <property type="entry name" value="TGS_DRG2"/>
    <property type="match status" value="1"/>
</dbReference>
<dbReference type="InterPro" id="IPR012676">
    <property type="entry name" value="TGS-like"/>
</dbReference>
<evidence type="ECO:0000259" key="8">
    <source>
        <dbReference type="PROSITE" id="PS51710"/>
    </source>
</evidence>
<proteinExistence type="predicted"/>
<dbReference type="InterPro" id="IPR006073">
    <property type="entry name" value="GTP-bd"/>
</dbReference>
<reference evidence="10" key="1">
    <citation type="submission" date="2019-05" db="EMBL/GenBank/DDBJ databases">
        <authorList>
            <person name="Zhang S."/>
            <person name="Liu J."/>
        </authorList>
    </citation>
    <scope>NUCLEOTIDE SEQUENCE [LARGE SCALE GENOMIC DNA]</scope>
</reference>
<accession>A0A8B9XV80</accession>
<dbReference type="FunFam" id="3.40.50.300:FF:000740">
    <property type="entry name" value="Putative GTP-binding protein 1"/>
    <property type="match status" value="1"/>
</dbReference>
<dbReference type="GeneTree" id="ENSGT00940000153340"/>
<dbReference type="GO" id="GO:0003924">
    <property type="term" value="F:GTPase activity"/>
    <property type="evidence" value="ECO:0007669"/>
    <property type="project" value="Ensembl"/>
</dbReference>
<keyword evidence="1" id="KW-0547">Nucleotide-binding</keyword>
<dbReference type="InterPro" id="IPR045001">
    <property type="entry name" value="DRG"/>
</dbReference>
<dbReference type="PRINTS" id="PR00326">
    <property type="entry name" value="GTP1OBG"/>
</dbReference>
<dbReference type="InterPro" id="IPR006074">
    <property type="entry name" value="GTP1-OBG_CS"/>
</dbReference>
<dbReference type="GO" id="GO:0005654">
    <property type="term" value="C:nucleoplasm"/>
    <property type="evidence" value="ECO:0007669"/>
    <property type="project" value="Ensembl"/>
</dbReference>
<dbReference type="InterPro" id="IPR031167">
    <property type="entry name" value="G_OBG"/>
</dbReference>
<dbReference type="Proteomes" id="UP000694520">
    <property type="component" value="Chromosome 19"/>
</dbReference>
<feature type="domain" description="OBG-type G" evidence="8">
    <location>
        <begin position="170"/>
        <end position="395"/>
    </location>
</feature>
<evidence type="ECO:0000256" key="4">
    <source>
        <dbReference type="ARBA" id="ARBA00063574"/>
    </source>
</evidence>
<keyword evidence="2" id="KW-0342">GTP-binding</keyword>
<dbReference type="PROSITE" id="PS00905">
    <property type="entry name" value="GTP1_OBG"/>
    <property type="match status" value="1"/>
</dbReference>
<dbReference type="CDD" id="cd01896">
    <property type="entry name" value="DRG"/>
    <property type="match status" value="1"/>
</dbReference>
<comment type="subunit">
    <text evidence="4">Interacts with RWDD1; this interaction confers protection to polyubiquitination and proteolytic degradation. Interacts with JMJD7; this interaction is direct.</text>
</comment>
<evidence type="ECO:0000256" key="7">
    <source>
        <dbReference type="SAM" id="MobiDB-lite"/>
    </source>
</evidence>
<keyword evidence="11" id="KW-1185">Reference proteome</keyword>
<comment type="function">
    <text evidence="3">Catalyzes the conversion of GTP to GDP through hydrolysis of the gamma-phosphate bond in GTP. When hydroxylated at C-3 of 'Lys-21' by JMJD7, may bind to RNA and play a role in translation.</text>
</comment>
<dbReference type="InterPro" id="IPR004095">
    <property type="entry name" value="TGS"/>
</dbReference>
<dbReference type="GO" id="GO:0005525">
    <property type="term" value="F:GTP binding"/>
    <property type="evidence" value="ECO:0007669"/>
    <property type="project" value="UniProtKB-KW"/>
</dbReference>
<dbReference type="InterPro" id="IPR005225">
    <property type="entry name" value="Small_GTP-bd"/>
</dbReference>
<evidence type="ECO:0000256" key="2">
    <source>
        <dbReference type="ARBA" id="ARBA00023134"/>
    </source>
</evidence>
<reference evidence="10" key="3">
    <citation type="submission" date="2025-09" db="UniProtKB">
        <authorList>
            <consortium name="Ensembl"/>
        </authorList>
    </citation>
    <scope>IDENTIFICATION</scope>
</reference>
<evidence type="ECO:0000256" key="1">
    <source>
        <dbReference type="ARBA" id="ARBA00022741"/>
    </source>
</evidence>
<evidence type="ECO:0000313" key="10">
    <source>
        <dbReference type="Ensembl" id="ENSBGRP00000026049.1"/>
    </source>
</evidence>
<dbReference type="PROSITE" id="PS51880">
    <property type="entry name" value="TGS"/>
    <property type="match status" value="1"/>
</dbReference>
<protein>
    <recommendedName>
        <fullName evidence="5">Developmentally-regulated GTP-binding protein 2</fullName>
    </recommendedName>
    <alternativeName>
        <fullName evidence="6">Translation factor GTPase DRG2</fullName>
    </alternativeName>
</protein>
<dbReference type="SUPFAM" id="SSF52540">
    <property type="entry name" value="P-loop containing nucleoside triphosphate hydrolases"/>
    <property type="match status" value="1"/>
</dbReference>
<dbReference type="AlphaFoldDB" id="A0A8B9XV80"/>
<gene>
    <name evidence="10" type="primary">DRG2</name>
</gene>
<feature type="compositionally biased region" description="Pro residues" evidence="7">
    <location>
        <begin position="10"/>
        <end position="33"/>
    </location>
</feature>
<dbReference type="InterPro" id="IPR031662">
    <property type="entry name" value="GTP-binding_2"/>
</dbReference>
<dbReference type="Gene3D" id="6.10.140.1070">
    <property type="match status" value="2"/>
</dbReference>
<dbReference type="GO" id="GO:0005829">
    <property type="term" value="C:cytosol"/>
    <property type="evidence" value="ECO:0007669"/>
    <property type="project" value="Ensembl"/>
</dbReference>
<feature type="domain" description="TGS" evidence="9">
    <location>
        <begin position="395"/>
        <end position="470"/>
    </location>
</feature>
<feature type="compositionally biased region" description="Low complexity" evidence="7">
    <location>
        <begin position="35"/>
        <end position="48"/>
    </location>
</feature>
<evidence type="ECO:0000313" key="11">
    <source>
        <dbReference type="Proteomes" id="UP000694520"/>
    </source>
</evidence>
<dbReference type="Pfam" id="PF16897">
    <property type="entry name" value="MMR_HSR1_Xtn"/>
    <property type="match status" value="1"/>
</dbReference>
<dbReference type="FunFam" id="3.10.20.30:FF:000016">
    <property type="entry name" value="Developmentally-regulated GTP-binding protein 2"/>
    <property type="match status" value="1"/>
</dbReference>
<dbReference type="SUPFAM" id="SSF81271">
    <property type="entry name" value="TGS-like"/>
    <property type="match status" value="1"/>
</dbReference>
<dbReference type="NCBIfam" id="TIGR00231">
    <property type="entry name" value="small_GTP"/>
    <property type="match status" value="1"/>
</dbReference>